<feature type="domain" description="AMP-binding enzyme C-terminal" evidence="4">
    <location>
        <begin position="461"/>
        <end position="538"/>
    </location>
</feature>
<dbReference type="GO" id="GO:0006631">
    <property type="term" value="P:fatty acid metabolic process"/>
    <property type="evidence" value="ECO:0007669"/>
    <property type="project" value="TreeGrafter"/>
</dbReference>
<dbReference type="InterPro" id="IPR025110">
    <property type="entry name" value="AMP-bd_C"/>
</dbReference>
<proteinExistence type="inferred from homology"/>
<evidence type="ECO:0000256" key="2">
    <source>
        <dbReference type="ARBA" id="ARBA00022598"/>
    </source>
</evidence>
<keyword evidence="2" id="KW-0436">Ligase</keyword>
<protein>
    <submittedName>
        <fullName evidence="5">Uncharacterized protein</fullName>
    </submittedName>
</protein>
<dbReference type="PANTHER" id="PTHR43201">
    <property type="entry name" value="ACYL-COA SYNTHETASE"/>
    <property type="match status" value="1"/>
</dbReference>
<dbReference type="Gene3D" id="3.40.50.12780">
    <property type="entry name" value="N-terminal domain of ligase-like"/>
    <property type="match status" value="1"/>
</dbReference>
<evidence type="ECO:0000256" key="1">
    <source>
        <dbReference type="ARBA" id="ARBA00006432"/>
    </source>
</evidence>
<keyword evidence="6" id="KW-1185">Reference proteome</keyword>
<dbReference type="InterPro" id="IPR042099">
    <property type="entry name" value="ANL_N_sf"/>
</dbReference>
<name>A0A8H5HM01_9AGAR</name>
<comment type="similarity">
    <text evidence="1">Belongs to the ATP-dependent AMP-binding enzyme family.</text>
</comment>
<sequence>MSWSPARTLAQTEAILCAPGHIHEVETILLDGRPQRVYKHLWPSVRAFWMSSVEKFAKKTYIVFEGQRFTYNEIHQRAIKVAAVFRHVYGINKGDRVGICSRNCPDYLVSFWASHLLGAVPVLTNAWLPLEPLRYCLRHTDCKLIIVDPERADRLVPVALDILRDTIAIAFLVFDNHEGSRRWHGMNSFPAIVEQYRGTTGLPKGVLSTQRQFLTNALNVMVGGLRASLRRGEEYPDSKDEIPQKAILIAVPLFHVTGTTSFAMMATATGMKIVLTPKWVVEDAVRLIEQENVRVAGGVPAMVADLTESSLAGHSLDGLLFGGSPAPDTLVPRARKAFPSAVMIQAYGLTETNSIAVSFAGEDYTARPTSTGRASPVNEIKIVHEGTDVPPGHVGEVWLRGANVMKCYWREPAATAKAITNDGWLKTGDLGFLDEEGFLYIKDRLKDIIIRGGENIDSVSVENALYRDPRILEAAAVGVPDERLGELVAAVVSVKSSFQGNVTEAALIALARKHLPRFAVPVMIVVLDKPLEHTPSGKIVKGELRLLARRHWETRCRNGTAREPRANL</sequence>
<dbReference type="GO" id="GO:0031956">
    <property type="term" value="F:medium-chain fatty acid-CoA ligase activity"/>
    <property type="evidence" value="ECO:0007669"/>
    <property type="project" value="TreeGrafter"/>
</dbReference>
<dbReference type="OrthoDB" id="10253115at2759"/>
<evidence type="ECO:0000259" key="3">
    <source>
        <dbReference type="Pfam" id="PF00501"/>
    </source>
</evidence>
<evidence type="ECO:0000313" key="6">
    <source>
        <dbReference type="Proteomes" id="UP000565441"/>
    </source>
</evidence>
<dbReference type="InterPro" id="IPR045851">
    <property type="entry name" value="AMP-bd_C_sf"/>
</dbReference>
<organism evidence="5 6">
    <name type="scientific">Tricholomella constricta</name>
    <dbReference type="NCBI Taxonomy" id="117010"/>
    <lineage>
        <taxon>Eukaryota</taxon>
        <taxon>Fungi</taxon>
        <taxon>Dikarya</taxon>
        <taxon>Basidiomycota</taxon>
        <taxon>Agaricomycotina</taxon>
        <taxon>Agaricomycetes</taxon>
        <taxon>Agaricomycetidae</taxon>
        <taxon>Agaricales</taxon>
        <taxon>Tricholomatineae</taxon>
        <taxon>Lyophyllaceae</taxon>
        <taxon>Tricholomella</taxon>
    </lineage>
</organism>
<dbReference type="SUPFAM" id="SSF56801">
    <property type="entry name" value="Acetyl-CoA synthetase-like"/>
    <property type="match status" value="1"/>
</dbReference>
<dbReference type="Proteomes" id="UP000565441">
    <property type="component" value="Unassembled WGS sequence"/>
</dbReference>
<evidence type="ECO:0000259" key="4">
    <source>
        <dbReference type="Pfam" id="PF13193"/>
    </source>
</evidence>
<comment type="caution">
    <text evidence="5">The sequence shown here is derived from an EMBL/GenBank/DDBJ whole genome shotgun (WGS) entry which is preliminary data.</text>
</comment>
<dbReference type="Gene3D" id="3.30.300.30">
    <property type="match status" value="1"/>
</dbReference>
<dbReference type="AlphaFoldDB" id="A0A8H5HM01"/>
<feature type="domain" description="AMP-dependent synthetase/ligase" evidence="3">
    <location>
        <begin position="52"/>
        <end position="409"/>
    </location>
</feature>
<dbReference type="Pfam" id="PF13193">
    <property type="entry name" value="AMP-binding_C"/>
    <property type="match status" value="1"/>
</dbReference>
<dbReference type="PANTHER" id="PTHR43201:SF5">
    <property type="entry name" value="MEDIUM-CHAIN ACYL-COA LIGASE ACSF2, MITOCHONDRIAL"/>
    <property type="match status" value="1"/>
</dbReference>
<dbReference type="Pfam" id="PF00501">
    <property type="entry name" value="AMP-binding"/>
    <property type="match status" value="1"/>
</dbReference>
<reference evidence="5 6" key="1">
    <citation type="journal article" date="2020" name="ISME J.">
        <title>Uncovering the hidden diversity of litter-decomposition mechanisms in mushroom-forming fungi.</title>
        <authorList>
            <person name="Floudas D."/>
            <person name="Bentzer J."/>
            <person name="Ahren D."/>
            <person name="Johansson T."/>
            <person name="Persson P."/>
            <person name="Tunlid A."/>
        </authorList>
    </citation>
    <scope>NUCLEOTIDE SEQUENCE [LARGE SCALE GENOMIC DNA]</scope>
    <source>
        <strain evidence="5 6">CBS 661.87</strain>
    </source>
</reference>
<dbReference type="InterPro" id="IPR000873">
    <property type="entry name" value="AMP-dep_synth/lig_dom"/>
</dbReference>
<dbReference type="EMBL" id="JAACJP010000003">
    <property type="protein sequence ID" value="KAF5385818.1"/>
    <property type="molecule type" value="Genomic_DNA"/>
</dbReference>
<gene>
    <name evidence="5" type="ORF">D9615_002571</name>
</gene>
<accession>A0A8H5HM01</accession>
<evidence type="ECO:0000313" key="5">
    <source>
        <dbReference type="EMBL" id="KAF5385818.1"/>
    </source>
</evidence>